<evidence type="ECO:0000256" key="1">
    <source>
        <dbReference type="SAM" id="Phobius"/>
    </source>
</evidence>
<keyword evidence="1" id="KW-0472">Membrane</keyword>
<organism evidence="2 3">
    <name type="scientific">Candidatus Roizmanbacteria bacterium CG_4_10_14_0_8_um_filter_33_9</name>
    <dbReference type="NCBI Taxonomy" id="1974826"/>
    <lineage>
        <taxon>Bacteria</taxon>
        <taxon>Candidatus Roizmaniibacteriota</taxon>
    </lineage>
</organism>
<feature type="transmembrane region" description="Helical" evidence="1">
    <location>
        <begin position="16"/>
        <end position="35"/>
    </location>
</feature>
<reference evidence="3" key="1">
    <citation type="submission" date="2017-09" db="EMBL/GenBank/DDBJ databases">
        <title>Depth-based differentiation of microbial function through sediment-hosted aquifers and enrichment of novel symbionts in the deep terrestrial subsurface.</title>
        <authorList>
            <person name="Probst A.J."/>
            <person name="Ladd B."/>
            <person name="Jarett J.K."/>
            <person name="Geller-Mcgrath D.E."/>
            <person name="Sieber C.M.K."/>
            <person name="Emerson J.B."/>
            <person name="Anantharaman K."/>
            <person name="Thomas B.C."/>
            <person name="Malmstrom R."/>
            <person name="Stieglmeier M."/>
            <person name="Klingl A."/>
            <person name="Woyke T."/>
            <person name="Ryan C.M."/>
            <person name="Banfield J.F."/>
        </authorList>
    </citation>
    <scope>NUCLEOTIDE SEQUENCE [LARGE SCALE GENOMIC DNA]</scope>
</reference>
<dbReference type="AlphaFoldDB" id="A0A2M7QH13"/>
<feature type="transmembrane region" description="Helical" evidence="1">
    <location>
        <begin position="73"/>
        <end position="91"/>
    </location>
</feature>
<name>A0A2M7QH13_9BACT</name>
<sequence length="93" mass="11351">MNHFFHHSLKELKKHTYDYLLLFTTGIFFIIFLKLFQGDRFYTFITVLIFVFSYIIWGIFHHAKTRTLHIKNVVEYILIGFTILFLLQILLNY</sequence>
<evidence type="ECO:0000313" key="2">
    <source>
        <dbReference type="EMBL" id="PIY71614.1"/>
    </source>
</evidence>
<dbReference type="EMBL" id="PFLI01000182">
    <property type="protein sequence ID" value="PIY71614.1"/>
    <property type="molecule type" value="Genomic_DNA"/>
</dbReference>
<comment type="caution">
    <text evidence="2">The sequence shown here is derived from an EMBL/GenBank/DDBJ whole genome shotgun (WGS) entry which is preliminary data.</text>
</comment>
<dbReference type="Proteomes" id="UP000229401">
    <property type="component" value="Unassembled WGS sequence"/>
</dbReference>
<proteinExistence type="predicted"/>
<protein>
    <submittedName>
        <fullName evidence="2">Uncharacterized protein</fullName>
    </submittedName>
</protein>
<accession>A0A2M7QH13</accession>
<evidence type="ECO:0000313" key="3">
    <source>
        <dbReference type="Proteomes" id="UP000229401"/>
    </source>
</evidence>
<keyword evidence="1" id="KW-0812">Transmembrane</keyword>
<keyword evidence="1" id="KW-1133">Transmembrane helix</keyword>
<feature type="transmembrane region" description="Helical" evidence="1">
    <location>
        <begin position="41"/>
        <end position="61"/>
    </location>
</feature>
<gene>
    <name evidence="2" type="ORF">COY87_05290</name>
</gene>